<organism evidence="1 2">
    <name type="scientific">Streptomyces marokkonensis</name>
    <dbReference type="NCBI Taxonomy" id="324855"/>
    <lineage>
        <taxon>Bacteria</taxon>
        <taxon>Bacillati</taxon>
        <taxon>Actinomycetota</taxon>
        <taxon>Actinomycetes</taxon>
        <taxon>Kitasatosporales</taxon>
        <taxon>Streptomycetaceae</taxon>
        <taxon>Streptomyces</taxon>
    </lineage>
</organism>
<sequence>MTSHSGGGDDDGPEAEPERLVCARCGARAEDPQPTWTYSVENGAPRYYCEQCSRDHLRAIEGRLDPQWW</sequence>
<dbReference type="Proteomes" id="UP001601627">
    <property type="component" value="Unassembled WGS sequence"/>
</dbReference>
<dbReference type="RefSeq" id="WP_149547530.1">
    <property type="nucleotide sequence ID" value="NZ_JBHVZQ010000060.1"/>
</dbReference>
<reference evidence="1 2" key="1">
    <citation type="submission" date="2024-09" db="EMBL/GenBank/DDBJ databases">
        <title>The Natural Products Discovery Center: Release of the First 8490 Sequenced Strains for Exploring Actinobacteria Biosynthetic Diversity.</title>
        <authorList>
            <person name="Kalkreuter E."/>
            <person name="Kautsar S.A."/>
            <person name="Yang D."/>
            <person name="Bader C.D."/>
            <person name="Teijaro C.N."/>
            <person name="Fluegel L."/>
            <person name="Davis C.M."/>
            <person name="Simpson J.R."/>
            <person name="Lauterbach L."/>
            <person name="Steele A.D."/>
            <person name="Gui C."/>
            <person name="Meng S."/>
            <person name="Li G."/>
            <person name="Viehrig K."/>
            <person name="Ye F."/>
            <person name="Su P."/>
            <person name="Kiefer A.F."/>
            <person name="Nichols A."/>
            <person name="Cepeda A.J."/>
            <person name="Yan W."/>
            <person name="Fan B."/>
            <person name="Jiang Y."/>
            <person name="Adhikari A."/>
            <person name="Zheng C.-J."/>
            <person name="Schuster L."/>
            <person name="Cowan T.M."/>
            <person name="Smanski M.J."/>
            <person name="Chevrette M.G."/>
            <person name="De Carvalho L.P.S."/>
            <person name="Shen B."/>
        </authorList>
    </citation>
    <scope>NUCLEOTIDE SEQUENCE [LARGE SCALE GENOMIC DNA]</scope>
    <source>
        <strain evidence="1 2">NPDC058328</strain>
    </source>
</reference>
<evidence type="ECO:0000313" key="1">
    <source>
        <dbReference type="EMBL" id="MFF1278551.1"/>
    </source>
</evidence>
<comment type="caution">
    <text evidence="1">The sequence shown here is derived from an EMBL/GenBank/DDBJ whole genome shotgun (WGS) entry which is preliminary data.</text>
</comment>
<dbReference type="EMBL" id="JBHVZQ010000060">
    <property type="protein sequence ID" value="MFF1278551.1"/>
    <property type="molecule type" value="Genomic_DNA"/>
</dbReference>
<evidence type="ECO:0008006" key="3">
    <source>
        <dbReference type="Google" id="ProtNLM"/>
    </source>
</evidence>
<proteinExistence type="predicted"/>
<name>A0ABW6QH48_9ACTN</name>
<protein>
    <recommendedName>
        <fullName evidence="3">Small CPxCG-related zinc finger protein</fullName>
    </recommendedName>
</protein>
<evidence type="ECO:0000313" key="2">
    <source>
        <dbReference type="Proteomes" id="UP001601627"/>
    </source>
</evidence>
<keyword evidence="2" id="KW-1185">Reference proteome</keyword>
<gene>
    <name evidence="1" type="ORF">ACFVZC_35080</name>
</gene>
<accession>A0ABW6QH48</accession>